<dbReference type="AlphaFoldDB" id="A0A5N6TFA5"/>
<dbReference type="OrthoDB" id="3786931at2759"/>
<name>A0A5N6TFA5_ASPAV</name>
<accession>A0A5N6TFA5</accession>
<reference evidence="2 3" key="1">
    <citation type="submission" date="2019-04" db="EMBL/GenBank/DDBJ databases">
        <title>Friends and foes A comparative genomics study of 23 Aspergillus species from section Flavi.</title>
        <authorList>
            <consortium name="DOE Joint Genome Institute"/>
            <person name="Kjaerbolling I."/>
            <person name="Vesth T."/>
            <person name="Frisvad J.C."/>
            <person name="Nybo J.L."/>
            <person name="Theobald S."/>
            <person name="Kildgaard S."/>
            <person name="Isbrandt T."/>
            <person name="Kuo A."/>
            <person name="Sato A."/>
            <person name="Lyhne E.K."/>
            <person name="Kogle M.E."/>
            <person name="Wiebenga A."/>
            <person name="Kun R.S."/>
            <person name="Lubbers R.J."/>
            <person name="Makela M.R."/>
            <person name="Barry K."/>
            <person name="Chovatia M."/>
            <person name="Clum A."/>
            <person name="Daum C."/>
            <person name="Haridas S."/>
            <person name="He G."/>
            <person name="LaButti K."/>
            <person name="Lipzen A."/>
            <person name="Mondo S."/>
            <person name="Riley R."/>
            <person name="Salamov A."/>
            <person name="Simmons B.A."/>
            <person name="Magnuson J.K."/>
            <person name="Henrissat B."/>
            <person name="Mortensen U.H."/>
            <person name="Larsen T.O."/>
            <person name="Devries R.P."/>
            <person name="Grigoriev I.V."/>
            <person name="Machida M."/>
            <person name="Baker S.E."/>
            <person name="Andersen M.R."/>
        </authorList>
    </citation>
    <scope>NUCLEOTIDE SEQUENCE [LARGE SCALE GENOMIC DNA]</scope>
    <source>
        <strain evidence="2 3">IBT 18842</strain>
    </source>
</reference>
<evidence type="ECO:0000313" key="3">
    <source>
        <dbReference type="Proteomes" id="UP000325780"/>
    </source>
</evidence>
<organism evidence="2 3">
    <name type="scientific">Aspergillus avenaceus</name>
    <dbReference type="NCBI Taxonomy" id="36643"/>
    <lineage>
        <taxon>Eukaryota</taxon>
        <taxon>Fungi</taxon>
        <taxon>Dikarya</taxon>
        <taxon>Ascomycota</taxon>
        <taxon>Pezizomycotina</taxon>
        <taxon>Eurotiomycetes</taxon>
        <taxon>Eurotiomycetidae</taxon>
        <taxon>Eurotiales</taxon>
        <taxon>Aspergillaceae</taxon>
        <taxon>Aspergillus</taxon>
        <taxon>Aspergillus subgen. Circumdati</taxon>
    </lineage>
</organism>
<feature type="region of interest" description="Disordered" evidence="1">
    <location>
        <begin position="348"/>
        <end position="370"/>
    </location>
</feature>
<keyword evidence="3" id="KW-1185">Reference proteome</keyword>
<protein>
    <submittedName>
        <fullName evidence="2">Uncharacterized protein</fullName>
    </submittedName>
</protein>
<dbReference type="EMBL" id="ML742394">
    <property type="protein sequence ID" value="KAE8145055.1"/>
    <property type="molecule type" value="Genomic_DNA"/>
</dbReference>
<evidence type="ECO:0000313" key="2">
    <source>
        <dbReference type="EMBL" id="KAE8145055.1"/>
    </source>
</evidence>
<gene>
    <name evidence="2" type="ORF">BDV25DRAFT_78401</name>
</gene>
<dbReference type="Proteomes" id="UP000325780">
    <property type="component" value="Unassembled WGS sequence"/>
</dbReference>
<proteinExistence type="predicted"/>
<sequence>MCLEAAPLSPAVKYPQSIADLSKSDLRLLTAMLIEENLNEPGSPNGGDEHIISAIKKLPPSLRKRRLIFTNRRPTATLCHSHGKLNAYVIRHVFELLRYEVTTRMECMYWYHERVHADLRCVVEGLEEMHLIWTPSRRSIFRGPVRYQQNQCHACILARVVKEPRFLILLRTAILSRILVKRNYHVPRLLPFVDEAVRCHESAREQIHYLSGMWAESMKHQRNKALCKLQSSKPIATVPLVIDPESLVSSRRECQRQVHENPDLALQAAVKKGESDADTLSGIIEVYKFGIPSPTPASSPTHHSQSYFLPPTRTQGSSIYSSSNSGTTLTRTFNALTIRPLTVSKASKQPIGKGVTDQMPGRDEPPAQGSEELAAEYQKLLDPHLHYTSDEHEGPIPGSAYTNEPTMEHGSPETTWAMMIFEEYEGPIPKRLAHADVPAREHESCETNWDMFKES</sequence>
<evidence type="ECO:0000256" key="1">
    <source>
        <dbReference type="SAM" id="MobiDB-lite"/>
    </source>
</evidence>